<protein>
    <submittedName>
        <fullName evidence="1">Uncharacterized protein</fullName>
    </submittedName>
</protein>
<proteinExistence type="predicted"/>
<sequence length="124" mass="13101">MKAAIVVLSDPVHGGEESRARLINALAAAYDFKQRGEEVSVLFQGAGVRWIGELNQPDHPLASLYQAVREKVRGASCECANVFGATETVQKNGVTLLAENPVPGTSGVASLAGLMAEGYQILTF</sequence>
<reference evidence="1 2" key="1">
    <citation type="journal article" date="2013" name="PLoS ONE">
        <title>Cultivation and Complete Genome Sequencing of Gloeobacter kilaueensis sp. nov., from a Lava Cave in Kilauea Caldera, Hawai'i.</title>
        <authorList>
            <person name="Saw J.H."/>
            <person name="Schatz M."/>
            <person name="Brown M.V."/>
            <person name="Kunkel D.D."/>
            <person name="Foster J.S."/>
            <person name="Shick H."/>
            <person name="Christensen S."/>
            <person name="Hou S."/>
            <person name="Wan X."/>
            <person name="Donachie S.P."/>
        </authorList>
    </citation>
    <scope>NUCLEOTIDE SEQUENCE [LARGE SCALE GENOMIC DNA]</scope>
    <source>
        <strain evidence="2">JS</strain>
    </source>
</reference>
<accession>U5QLQ6</accession>
<organism evidence="1 2">
    <name type="scientific">Gloeobacter kilaueensis (strain ATCC BAA-2537 / CCAP 1431/1 / ULC 316 / JS1)</name>
    <dbReference type="NCBI Taxonomy" id="1183438"/>
    <lineage>
        <taxon>Bacteria</taxon>
        <taxon>Bacillati</taxon>
        <taxon>Cyanobacteriota</taxon>
        <taxon>Cyanophyceae</taxon>
        <taxon>Gloeobacterales</taxon>
        <taxon>Gloeobacteraceae</taxon>
        <taxon>Gloeobacter</taxon>
    </lineage>
</organism>
<dbReference type="InterPro" id="IPR027396">
    <property type="entry name" value="DsrEFH-like"/>
</dbReference>
<dbReference type="EMBL" id="CP003587">
    <property type="protein sequence ID" value="AGY59836.1"/>
    <property type="molecule type" value="Genomic_DNA"/>
</dbReference>
<evidence type="ECO:0000313" key="2">
    <source>
        <dbReference type="Proteomes" id="UP000017396"/>
    </source>
</evidence>
<dbReference type="KEGG" id="glj:GKIL_3590"/>
<dbReference type="AlphaFoldDB" id="U5QLQ6"/>
<name>U5QLQ6_GLOK1</name>
<dbReference type="RefSeq" id="WP_023175146.1">
    <property type="nucleotide sequence ID" value="NC_022600.1"/>
</dbReference>
<keyword evidence="2" id="KW-1185">Reference proteome</keyword>
<gene>
    <name evidence="1" type="ORF">GKIL_3590</name>
</gene>
<dbReference type="SUPFAM" id="SSF75169">
    <property type="entry name" value="DsrEFH-like"/>
    <property type="match status" value="1"/>
</dbReference>
<dbReference type="InterPro" id="IPR003787">
    <property type="entry name" value="Sulphur_relay_DsrE/F-like"/>
</dbReference>
<dbReference type="OrthoDB" id="9807925at2"/>
<dbReference type="STRING" id="1183438.GKIL_3590"/>
<dbReference type="Pfam" id="PF02635">
    <property type="entry name" value="DsrE"/>
    <property type="match status" value="1"/>
</dbReference>
<dbReference type="HOGENOM" id="CLU_167520_0_0_3"/>
<evidence type="ECO:0000313" key="1">
    <source>
        <dbReference type="EMBL" id="AGY59836.1"/>
    </source>
</evidence>
<dbReference type="Proteomes" id="UP000017396">
    <property type="component" value="Chromosome"/>
</dbReference>
<dbReference type="eggNOG" id="COG3370">
    <property type="taxonomic scope" value="Bacteria"/>
</dbReference>